<sequence length="141" mass="15673">MDQRSSHRLLHTSHPLVVYNSSPCTHRYSSSPAFSPNPEAGSRSESHPAERLPKKREESERVPPTLSRSHHSQCDLVAGVPQEDASQANSQAETAVFEGTYHGGYFARADTRVTRPLLCTKPGHMCSEWKVLGYLEVAFVK</sequence>
<protein>
    <submittedName>
        <fullName evidence="2">Uncharacterized protein</fullName>
    </submittedName>
</protein>
<name>A0A9N9UDR0_9HYPO</name>
<feature type="compositionally biased region" description="Basic and acidic residues" evidence="1">
    <location>
        <begin position="42"/>
        <end position="61"/>
    </location>
</feature>
<evidence type="ECO:0000313" key="2">
    <source>
        <dbReference type="EMBL" id="CAG9988612.1"/>
    </source>
</evidence>
<comment type="caution">
    <text evidence="2">The sequence shown here is derived from an EMBL/GenBank/DDBJ whole genome shotgun (WGS) entry which is preliminary data.</text>
</comment>
<reference evidence="3" key="1">
    <citation type="submission" date="2019-06" db="EMBL/GenBank/DDBJ databases">
        <authorList>
            <person name="Broberg M."/>
        </authorList>
    </citation>
    <scope>NUCLEOTIDE SEQUENCE [LARGE SCALE GENOMIC DNA]</scope>
</reference>
<reference evidence="2 3" key="2">
    <citation type="submission" date="2021-10" db="EMBL/GenBank/DDBJ databases">
        <authorList>
            <person name="Piombo E."/>
        </authorList>
    </citation>
    <scope>NUCLEOTIDE SEQUENCE [LARGE SCALE GENOMIC DNA]</scope>
</reference>
<keyword evidence="3" id="KW-1185">Reference proteome</keyword>
<accession>A0A9N9UDR0</accession>
<evidence type="ECO:0000313" key="3">
    <source>
        <dbReference type="Proteomes" id="UP000754883"/>
    </source>
</evidence>
<feature type="region of interest" description="Disordered" evidence="1">
    <location>
        <begin position="1"/>
        <end position="91"/>
    </location>
</feature>
<dbReference type="OrthoDB" id="10392670at2759"/>
<feature type="compositionally biased region" description="Polar residues" evidence="1">
    <location>
        <begin position="19"/>
        <end position="34"/>
    </location>
</feature>
<feature type="compositionally biased region" description="Basic residues" evidence="1">
    <location>
        <begin position="1"/>
        <end position="11"/>
    </location>
</feature>
<dbReference type="EMBL" id="CABFNO020001451">
    <property type="protein sequence ID" value="CAG9988612.1"/>
    <property type="molecule type" value="Genomic_DNA"/>
</dbReference>
<dbReference type="AlphaFoldDB" id="A0A9N9UDR0"/>
<organism evidence="2 3">
    <name type="scientific">Clonostachys byssicola</name>
    <dbReference type="NCBI Taxonomy" id="160290"/>
    <lineage>
        <taxon>Eukaryota</taxon>
        <taxon>Fungi</taxon>
        <taxon>Dikarya</taxon>
        <taxon>Ascomycota</taxon>
        <taxon>Pezizomycotina</taxon>
        <taxon>Sordariomycetes</taxon>
        <taxon>Hypocreomycetidae</taxon>
        <taxon>Hypocreales</taxon>
        <taxon>Bionectriaceae</taxon>
        <taxon>Clonostachys</taxon>
    </lineage>
</organism>
<evidence type="ECO:0000256" key="1">
    <source>
        <dbReference type="SAM" id="MobiDB-lite"/>
    </source>
</evidence>
<dbReference type="Proteomes" id="UP000754883">
    <property type="component" value="Unassembled WGS sequence"/>
</dbReference>
<proteinExistence type="predicted"/>
<gene>
    <name evidence="2" type="ORF">CBYS24578_00010162</name>
</gene>